<gene>
    <name evidence="2" type="ORF">SAMN05192540_1826</name>
    <name evidence="1" type="ORF">SAMN05192545_2725</name>
</gene>
<dbReference type="Proteomes" id="UP000199574">
    <property type="component" value="Chromosome I"/>
</dbReference>
<evidence type="ECO:0000313" key="2">
    <source>
        <dbReference type="EMBL" id="SEB89434.1"/>
    </source>
</evidence>
<sequence>MHNKFYDGQFIIFQNDATKKAFSKSRKGFKIW</sequence>
<dbReference type="EMBL" id="LT629754">
    <property type="protein sequence ID" value="SDT08487.1"/>
    <property type="molecule type" value="Genomic_DNA"/>
</dbReference>
<dbReference type="Proteomes" id="UP000183038">
    <property type="component" value="Unassembled WGS sequence"/>
</dbReference>
<evidence type="ECO:0000313" key="1">
    <source>
        <dbReference type="EMBL" id="SDT08487.1"/>
    </source>
</evidence>
<keyword evidence="4" id="KW-1185">Reference proteome</keyword>
<evidence type="ECO:0000313" key="4">
    <source>
        <dbReference type="Proteomes" id="UP000199574"/>
    </source>
</evidence>
<accession>A0A1H4N347</accession>
<dbReference type="EMBL" id="FNTB01000001">
    <property type="protein sequence ID" value="SEB89434.1"/>
    <property type="molecule type" value="Genomic_DNA"/>
</dbReference>
<proteinExistence type="predicted"/>
<reference evidence="2 3" key="1">
    <citation type="submission" date="2016-10" db="EMBL/GenBank/DDBJ databases">
        <authorList>
            <person name="de Groot N.N."/>
        </authorList>
    </citation>
    <scope>NUCLEOTIDE SEQUENCE [LARGE SCALE GENOMIC DNA]</scope>
    <source>
        <strain evidence="2 3">MAR_2009_71</strain>
    </source>
</reference>
<dbReference type="AlphaFoldDB" id="A0A1H4N347"/>
<organism evidence="2 3">
    <name type="scientific">Maribacter dokdonensis</name>
    <dbReference type="NCBI Taxonomy" id="320912"/>
    <lineage>
        <taxon>Bacteria</taxon>
        <taxon>Pseudomonadati</taxon>
        <taxon>Bacteroidota</taxon>
        <taxon>Flavobacteriia</taxon>
        <taxon>Flavobacteriales</taxon>
        <taxon>Flavobacteriaceae</taxon>
        <taxon>Maribacter</taxon>
    </lineage>
</organism>
<name>A0A1H4N347_9FLAO</name>
<reference evidence="1 4" key="2">
    <citation type="submission" date="2016-10" db="EMBL/GenBank/DDBJ databases">
        <authorList>
            <person name="Varghese N."/>
            <person name="Submissions S."/>
        </authorList>
    </citation>
    <scope>NUCLEOTIDE SEQUENCE [LARGE SCALE GENOMIC DNA]</scope>
    <source>
        <strain evidence="1 4">MAR_2009_60</strain>
    </source>
</reference>
<evidence type="ECO:0000313" key="3">
    <source>
        <dbReference type="Proteomes" id="UP000183038"/>
    </source>
</evidence>
<protein>
    <submittedName>
        <fullName evidence="2">Uncharacterized protein</fullName>
    </submittedName>
</protein>